<accession>A0A6P1M4T3</accession>
<sequence>MKKILFATTLNAVLFMQFGCTAVQFPEGKLSVKVVDQSGTAVSNVTAKAYFYEASSSTRDYVSDSNGVFVVQGRCDRSIGGRVEKNGYYKGGFGYGWGPDGINKALNRWEPWNPTVTAVMKKIRNPVPMKHLTGWKRPKIPEFGKPIGFDLEEGDWVFPYGSGIHADFIFTANEIPDVIAGISLHLSFINEFDGIQEYLFDPQDHSRFKWPYEAPDGGYTNRWSRYAKKFLATFDYSEFYPGKDYKEMVTRLEDNLKEDGEVNYIFRVRSVVDEKGNLVRACYGKIEGEIKVSPNGGLHFRYWFNPDWTPNLEDDPMKNWELD</sequence>
<keyword evidence="1" id="KW-0732">Signal</keyword>
<evidence type="ECO:0000313" key="3">
    <source>
        <dbReference type="Proteomes" id="UP000464954"/>
    </source>
</evidence>
<proteinExistence type="predicted"/>
<evidence type="ECO:0008006" key="4">
    <source>
        <dbReference type="Google" id="ProtNLM"/>
    </source>
</evidence>
<organism evidence="2 3">
    <name type="scientific">Tichowtungia aerotolerans</name>
    <dbReference type="NCBI Taxonomy" id="2697043"/>
    <lineage>
        <taxon>Bacteria</taxon>
        <taxon>Pseudomonadati</taxon>
        <taxon>Kiritimatiellota</taxon>
        <taxon>Tichowtungiia</taxon>
        <taxon>Tichowtungiales</taxon>
        <taxon>Tichowtungiaceae</taxon>
        <taxon>Tichowtungia</taxon>
    </lineage>
</organism>
<gene>
    <name evidence="2" type="ORF">GT409_06255</name>
</gene>
<feature type="signal peptide" evidence="1">
    <location>
        <begin position="1"/>
        <end position="22"/>
    </location>
</feature>
<dbReference type="EMBL" id="CP047593">
    <property type="protein sequence ID" value="QHI69062.1"/>
    <property type="molecule type" value="Genomic_DNA"/>
</dbReference>
<dbReference type="RefSeq" id="WP_160628019.1">
    <property type="nucleotide sequence ID" value="NZ_CP047593.1"/>
</dbReference>
<reference evidence="2 3" key="1">
    <citation type="submission" date="2020-01" db="EMBL/GenBank/DDBJ databases">
        <title>Ponticoccus aerotolerans gen. nov., sp. nov., an anaerobic bacterium and proposal of Ponticoccusceae fam. nov., Ponticoccusles ord. nov. and Ponticoccuse classis nov. in the phylum Kiritimatiellaeota.</title>
        <authorList>
            <person name="Zhou L.Y."/>
            <person name="Du Z.J."/>
        </authorList>
    </citation>
    <scope>NUCLEOTIDE SEQUENCE [LARGE SCALE GENOMIC DNA]</scope>
    <source>
        <strain evidence="2 3">S-5007</strain>
    </source>
</reference>
<protein>
    <recommendedName>
        <fullName evidence="4">Carboxypeptidase regulatory-like domain-containing protein</fullName>
    </recommendedName>
</protein>
<dbReference type="Proteomes" id="UP000464954">
    <property type="component" value="Chromosome"/>
</dbReference>
<keyword evidence="3" id="KW-1185">Reference proteome</keyword>
<evidence type="ECO:0000256" key="1">
    <source>
        <dbReference type="SAM" id="SignalP"/>
    </source>
</evidence>
<name>A0A6P1M4T3_9BACT</name>
<evidence type="ECO:0000313" key="2">
    <source>
        <dbReference type="EMBL" id="QHI69062.1"/>
    </source>
</evidence>
<feature type="chain" id="PRO_5026809105" description="Carboxypeptidase regulatory-like domain-containing protein" evidence="1">
    <location>
        <begin position="23"/>
        <end position="323"/>
    </location>
</feature>
<dbReference type="KEGG" id="taer:GT409_06255"/>
<dbReference type="AlphaFoldDB" id="A0A6P1M4T3"/>